<evidence type="ECO:0000259" key="1">
    <source>
        <dbReference type="PROSITE" id="PS51745"/>
    </source>
</evidence>
<sequence>MEEYEETYFITKPPEPPSYSSTPLPTVGPSYIRNWQTEGACAQLYLSKLQFSEFKEHSNNNNNECSNNSICRYSPPKFRYRYLKEGIVLYLLNNGQIFIPLQALSRIEKGKNKEVKLILKEDKKKLIEYCWNDNYTHGKKVVIKENMRASQHILLKFHKDVPIKEIDIVGLHIDYLINKNNLRTSLGSDGEIVPQSSWNSSWGLLKNDNPEIFIKSNNDNEELVIKFHIHDEIRIFLFNNSLQFQEIKEHIEEACNLPIIRKLKYKDDDDEFITISSQDEFKIALTLYSKNNKLEMWYF</sequence>
<comment type="caution">
    <text evidence="2">The sequence shown here is derived from an EMBL/GenBank/DDBJ whole genome shotgun (WGS) entry which is preliminary data.</text>
</comment>
<dbReference type="CDD" id="cd05992">
    <property type="entry name" value="PB1"/>
    <property type="match status" value="1"/>
</dbReference>
<reference evidence="2 3" key="1">
    <citation type="submission" date="2018-06" db="EMBL/GenBank/DDBJ databases">
        <title>Comparative genomics reveals the genomic features of Rhizophagus irregularis, R. cerebriforme, R. diaphanum and Gigaspora rosea, and their symbiotic lifestyle signature.</title>
        <authorList>
            <person name="Morin E."/>
            <person name="San Clemente H."/>
            <person name="Chen E.C.H."/>
            <person name="De La Providencia I."/>
            <person name="Hainaut M."/>
            <person name="Kuo A."/>
            <person name="Kohler A."/>
            <person name="Murat C."/>
            <person name="Tang N."/>
            <person name="Roy S."/>
            <person name="Loubradou J."/>
            <person name="Henrissat B."/>
            <person name="Grigoriev I.V."/>
            <person name="Corradi N."/>
            <person name="Roux C."/>
            <person name="Martin F.M."/>
        </authorList>
    </citation>
    <scope>NUCLEOTIDE SEQUENCE [LARGE SCALE GENOMIC DNA]</scope>
    <source>
        <strain evidence="2 3">DAOM 227022</strain>
    </source>
</reference>
<feature type="domain" description="PB1" evidence="1">
    <location>
        <begin position="222"/>
        <end position="299"/>
    </location>
</feature>
<name>A0A397T4D6_9GLOM</name>
<evidence type="ECO:0000313" key="2">
    <source>
        <dbReference type="EMBL" id="RIA93220.1"/>
    </source>
</evidence>
<proteinExistence type="predicted"/>
<dbReference type="PROSITE" id="PS51745">
    <property type="entry name" value="PB1"/>
    <property type="match status" value="1"/>
</dbReference>
<dbReference type="SUPFAM" id="SSF54277">
    <property type="entry name" value="CAD &amp; PB1 domains"/>
    <property type="match status" value="1"/>
</dbReference>
<dbReference type="OrthoDB" id="1594986at2759"/>
<dbReference type="SMART" id="SM00666">
    <property type="entry name" value="PB1"/>
    <property type="match status" value="1"/>
</dbReference>
<dbReference type="InterPro" id="IPR053793">
    <property type="entry name" value="PB1-like"/>
</dbReference>
<organism evidence="2 3">
    <name type="scientific">Glomus cerebriforme</name>
    <dbReference type="NCBI Taxonomy" id="658196"/>
    <lineage>
        <taxon>Eukaryota</taxon>
        <taxon>Fungi</taxon>
        <taxon>Fungi incertae sedis</taxon>
        <taxon>Mucoromycota</taxon>
        <taxon>Glomeromycotina</taxon>
        <taxon>Glomeromycetes</taxon>
        <taxon>Glomerales</taxon>
        <taxon>Glomeraceae</taxon>
        <taxon>Glomus</taxon>
    </lineage>
</organism>
<dbReference type="Gene3D" id="3.10.20.90">
    <property type="entry name" value="Phosphatidylinositol 3-kinase Catalytic Subunit, Chain A, domain 1"/>
    <property type="match status" value="1"/>
</dbReference>
<evidence type="ECO:0000313" key="3">
    <source>
        <dbReference type="Proteomes" id="UP000265703"/>
    </source>
</evidence>
<dbReference type="AlphaFoldDB" id="A0A397T4D6"/>
<protein>
    <recommendedName>
        <fullName evidence="1">PB1 domain-containing protein</fullName>
    </recommendedName>
</protein>
<keyword evidence="3" id="KW-1185">Reference proteome</keyword>
<dbReference type="InterPro" id="IPR000270">
    <property type="entry name" value="PB1_dom"/>
</dbReference>
<gene>
    <name evidence="2" type="ORF">C1645_762833</name>
</gene>
<dbReference type="EMBL" id="QKYT01000108">
    <property type="protein sequence ID" value="RIA93220.1"/>
    <property type="molecule type" value="Genomic_DNA"/>
</dbReference>
<dbReference type="Proteomes" id="UP000265703">
    <property type="component" value="Unassembled WGS sequence"/>
</dbReference>
<accession>A0A397T4D6</accession>
<dbReference type="Pfam" id="PF00564">
    <property type="entry name" value="PB1"/>
    <property type="match status" value="1"/>
</dbReference>